<dbReference type="InterPro" id="IPR049591">
    <property type="entry name" value="CE4_u4-like"/>
</dbReference>
<proteinExistence type="predicted"/>
<dbReference type="CDD" id="cd10928">
    <property type="entry name" value="CE4_u4"/>
    <property type="match status" value="1"/>
</dbReference>
<accession>A0ABM7P718</accession>
<dbReference type="EMBL" id="AP024485">
    <property type="protein sequence ID" value="BCS88755.1"/>
    <property type="molecule type" value="Genomic_DNA"/>
</dbReference>
<dbReference type="Gene3D" id="3.20.20.370">
    <property type="entry name" value="Glycoside hydrolase/deacetylase"/>
    <property type="match status" value="1"/>
</dbReference>
<dbReference type="InterPro" id="IPR011330">
    <property type="entry name" value="Glyco_hydro/deAcase_b/a-brl"/>
</dbReference>
<keyword evidence="2" id="KW-1185">Reference proteome</keyword>
<organism evidence="1 2">
    <name type="scientific">Pseudodesulfovibrio sediminis</name>
    <dbReference type="NCBI Taxonomy" id="2810563"/>
    <lineage>
        <taxon>Bacteria</taxon>
        <taxon>Pseudomonadati</taxon>
        <taxon>Thermodesulfobacteriota</taxon>
        <taxon>Desulfovibrionia</taxon>
        <taxon>Desulfovibrionales</taxon>
        <taxon>Desulfovibrionaceae</taxon>
    </lineage>
</organism>
<protein>
    <submittedName>
        <fullName evidence="1">Polysaccharide deacetylase</fullName>
    </submittedName>
</protein>
<evidence type="ECO:0000313" key="1">
    <source>
        <dbReference type="EMBL" id="BCS88755.1"/>
    </source>
</evidence>
<dbReference type="Proteomes" id="UP001053296">
    <property type="component" value="Chromosome"/>
</dbReference>
<sequence length="258" mass="29122">MTMNALLTELDAWQSVGLTAELWWRDDDAVEPTVELDRLIRISDRFGVPCGLAAIPAKAGEPLRKTISDAAGIWILQHGYAHTNHATPGSGTGAWELGLHRSQSIVLEELREGMRKFTQLYKGRFIPCLVPPWNRIDPELLPYLPVLGFRGLSASYKKDRPVPPDDLRVADCHCDVLYWKDKPKVRFTGTEKSVQFIVEHLRNKRLSLADASEPTCVLTHHLVMDEDAWTFMEELFSLTGDHPAATWLSPADIWPSKE</sequence>
<gene>
    <name evidence="1" type="ORF">PSDVSF_19970</name>
</gene>
<dbReference type="SUPFAM" id="SSF88713">
    <property type="entry name" value="Glycoside hydrolase/deacetylase"/>
    <property type="match status" value="1"/>
</dbReference>
<reference evidence="1" key="1">
    <citation type="journal article" date="2022" name="Arch. Microbiol.">
        <title>Pseudodesulfovibrio sediminis sp. nov., a mesophilic and neutrophilic sulfate-reducing bacterium isolated from sediment of a brackish lake.</title>
        <authorList>
            <person name="Takahashi A."/>
            <person name="Kojima H."/>
            <person name="Watanabe M."/>
            <person name="Fukui M."/>
        </authorList>
    </citation>
    <scope>NUCLEOTIDE SEQUENCE</scope>
    <source>
        <strain evidence="1">SF6</strain>
    </source>
</reference>
<name>A0ABM7P718_9BACT</name>
<evidence type="ECO:0000313" key="2">
    <source>
        <dbReference type="Proteomes" id="UP001053296"/>
    </source>
</evidence>